<sequence>MLDHHFSMANATSFCLLGSPTSDAVS</sequence>
<dbReference type="Proteomes" id="UP000032142">
    <property type="component" value="Unassembled WGS sequence"/>
</dbReference>
<protein>
    <submittedName>
        <fullName evidence="1">Uncharacterized protein</fullName>
    </submittedName>
</protein>
<evidence type="ECO:0000313" key="2">
    <source>
        <dbReference type="Proteomes" id="UP000032142"/>
    </source>
</evidence>
<evidence type="ECO:0000313" key="1">
    <source>
        <dbReference type="EMBL" id="KHG17576.1"/>
    </source>
</evidence>
<dbReference type="AlphaFoldDB" id="A0A0B0P2H3"/>
<organism evidence="1 2">
    <name type="scientific">Gossypium arboreum</name>
    <name type="common">Tree cotton</name>
    <name type="synonym">Gossypium nanking</name>
    <dbReference type="NCBI Taxonomy" id="29729"/>
    <lineage>
        <taxon>Eukaryota</taxon>
        <taxon>Viridiplantae</taxon>
        <taxon>Streptophyta</taxon>
        <taxon>Embryophyta</taxon>
        <taxon>Tracheophyta</taxon>
        <taxon>Spermatophyta</taxon>
        <taxon>Magnoliopsida</taxon>
        <taxon>eudicotyledons</taxon>
        <taxon>Gunneridae</taxon>
        <taxon>Pentapetalae</taxon>
        <taxon>rosids</taxon>
        <taxon>malvids</taxon>
        <taxon>Malvales</taxon>
        <taxon>Malvaceae</taxon>
        <taxon>Malvoideae</taxon>
        <taxon>Gossypium</taxon>
    </lineage>
</organism>
<accession>A0A0B0P2H3</accession>
<name>A0A0B0P2H3_GOSAR</name>
<proteinExistence type="predicted"/>
<dbReference type="EMBL" id="KN408577">
    <property type="protein sequence ID" value="KHG17576.1"/>
    <property type="molecule type" value="Genomic_DNA"/>
</dbReference>
<gene>
    <name evidence="1" type="ORF">F383_23292</name>
</gene>
<keyword evidence="2" id="KW-1185">Reference proteome</keyword>
<reference evidence="2" key="1">
    <citation type="submission" date="2014-09" db="EMBL/GenBank/DDBJ databases">
        <authorList>
            <person name="Mudge J."/>
            <person name="Ramaraj T."/>
            <person name="Lindquist I.E."/>
            <person name="Bharti A.K."/>
            <person name="Sundararajan A."/>
            <person name="Cameron C.T."/>
            <person name="Woodward J.E."/>
            <person name="May G.D."/>
            <person name="Brubaker C."/>
            <person name="Broadhvest J."/>
            <person name="Wilkins T.A."/>
        </authorList>
    </citation>
    <scope>NUCLEOTIDE SEQUENCE</scope>
    <source>
        <strain evidence="2">cv. AKA8401</strain>
    </source>
</reference>